<evidence type="ECO:0000313" key="2">
    <source>
        <dbReference type="Proteomes" id="UP001327560"/>
    </source>
</evidence>
<accession>A0AAQ3Q360</accession>
<proteinExistence type="predicted"/>
<organism evidence="1 2">
    <name type="scientific">Canna indica</name>
    <name type="common">Indian-shot</name>
    <dbReference type="NCBI Taxonomy" id="4628"/>
    <lineage>
        <taxon>Eukaryota</taxon>
        <taxon>Viridiplantae</taxon>
        <taxon>Streptophyta</taxon>
        <taxon>Embryophyta</taxon>
        <taxon>Tracheophyta</taxon>
        <taxon>Spermatophyta</taxon>
        <taxon>Magnoliopsida</taxon>
        <taxon>Liliopsida</taxon>
        <taxon>Zingiberales</taxon>
        <taxon>Cannaceae</taxon>
        <taxon>Canna</taxon>
    </lineage>
</organism>
<protein>
    <submittedName>
        <fullName evidence="1">Glutaredoxin domain-containing cysteine-rich protein 1-like</fullName>
    </submittedName>
</protein>
<dbReference type="Pfam" id="PF23733">
    <property type="entry name" value="GRXCR1-2_C"/>
    <property type="match status" value="1"/>
</dbReference>
<name>A0AAQ3Q360_9LILI</name>
<dbReference type="EMBL" id="CP136891">
    <property type="protein sequence ID" value="WOK96203.1"/>
    <property type="molecule type" value="Genomic_DNA"/>
</dbReference>
<sequence length="78" mass="7947">MRLVEGMPPASTNACGGCGSVRFIVCGVCDGSDKCYAEKCDVGGFQSCSVCNGVSCGVLSAGPNLLSDQDRTDEEDAC</sequence>
<gene>
    <name evidence="1" type="ORF">Cni_G04910</name>
</gene>
<reference evidence="1 2" key="1">
    <citation type="submission" date="2023-10" db="EMBL/GenBank/DDBJ databases">
        <title>Chromosome-scale genome assembly provides insights into flower coloration mechanisms of Canna indica.</title>
        <authorList>
            <person name="Li C."/>
        </authorList>
    </citation>
    <scope>NUCLEOTIDE SEQUENCE [LARGE SCALE GENOMIC DNA]</scope>
    <source>
        <tissue evidence="1">Flower</tissue>
    </source>
</reference>
<dbReference type="AlphaFoldDB" id="A0AAQ3Q360"/>
<dbReference type="Proteomes" id="UP001327560">
    <property type="component" value="Chromosome 2"/>
</dbReference>
<keyword evidence="2" id="KW-1185">Reference proteome</keyword>
<evidence type="ECO:0000313" key="1">
    <source>
        <dbReference type="EMBL" id="WOK96203.1"/>
    </source>
</evidence>